<evidence type="ECO:0000256" key="2">
    <source>
        <dbReference type="ARBA" id="ARBA00022723"/>
    </source>
</evidence>
<dbReference type="InterPro" id="IPR012748">
    <property type="entry name" value="Rieske-like_NirD"/>
</dbReference>
<dbReference type="GO" id="GO:0051537">
    <property type="term" value="F:2 iron, 2 sulfur cluster binding"/>
    <property type="evidence" value="ECO:0007669"/>
    <property type="project" value="UniProtKB-KW"/>
</dbReference>
<keyword evidence="4" id="KW-0408">Iron</keyword>
<name>A0A1F6V1U5_9PROT</name>
<evidence type="ECO:0000256" key="3">
    <source>
        <dbReference type="ARBA" id="ARBA00023002"/>
    </source>
</evidence>
<keyword evidence="5" id="KW-0411">Iron-sulfur</keyword>
<dbReference type="NCBIfam" id="TIGR02378">
    <property type="entry name" value="nirD_assim_sml"/>
    <property type="match status" value="1"/>
</dbReference>
<evidence type="ECO:0000256" key="4">
    <source>
        <dbReference type="ARBA" id="ARBA00023004"/>
    </source>
</evidence>
<feature type="domain" description="Rieske" evidence="7">
    <location>
        <begin position="9"/>
        <end position="104"/>
    </location>
</feature>
<keyword evidence="6" id="KW-0534">Nitrate assimilation</keyword>
<evidence type="ECO:0000256" key="5">
    <source>
        <dbReference type="ARBA" id="ARBA00023014"/>
    </source>
</evidence>
<sequence>MPKSAADWIKVGPLEHIPRLGARVVLGPHGNIAVFRTASDAVFALDDRCPHKGGPLSQGIVFGERVACPLHDWVIELKTGTAVAPDVGCTSTHAVRIEDGIVWLQIATVRAQASAS</sequence>
<keyword evidence="2" id="KW-0479">Metal-binding</keyword>
<dbReference type="Gene3D" id="2.102.10.10">
    <property type="entry name" value="Rieske [2Fe-2S] iron-sulphur domain"/>
    <property type="match status" value="1"/>
</dbReference>
<accession>A0A1F6V1U5</accession>
<dbReference type="InterPro" id="IPR036922">
    <property type="entry name" value="Rieske_2Fe-2S_sf"/>
</dbReference>
<dbReference type="Pfam" id="PF13806">
    <property type="entry name" value="Rieske_2"/>
    <property type="match status" value="1"/>
</dbReference>
<reference evidence="8 9" key="1">
    <citation type="journal article" date="2016" name="Nat. Commun.">
        <title>Thousands of microbial genomes shed light on interconnected biogeochemical processes in an aquifer system.</title>
        <authorList>
            <person name="Anantharaman K."/>
            <person name="Brown C.T."/>
            <person name="Hug L.A."/>
            <person name="Sharon I."/>
            <person name="Castelle C.J."/>
            <person name="Probst A.J."/>
            <person name="Thomas B.C."/>
            <person name="Singh A."/>
            <person name="Wilkins M.J."/>
            <person name="Karaoz U."/>
            <person name="Brodie E.L."/>
            <person name="Williams K.H."/>
            <person name="Hubbard S.S."/>
            <person name="Banfield J.F."/>
        </authorList>
    </citation>
    <scope>NUCLEOTIDE SEQUENCE [LARGE SCALE GENOMIC DNA]</scope>
</reference>
<evidence type="ECO:0000256" key="1">
    <source>
        <dbReference type="ARBA" id="ARBA00022714"/>
    </source>
</evidence>
<evidence type="ECO:0000313" key="9">
    <source>
        <dbReference type="Proteomes" id="UP000179076"/>
    </source>
</evidence>
<keyword evidence="1" id="KW-0001">2Fe-2S</keyword>
<evidence type="ECO:0000256" key="6">
    <source>
        <dbReference type="ARBA" id="ARBA00023063"/>
    </source>
</evidence>
<dbReference type="InterPro" id="IPR017941">
    <property type="entry name" value="Rieske_2Fe-2S"/>
</dbReference>
<dbReference type="Proteomes" id="UP000179076">
    <property type="component" value="Unassembled WGS sequence"/>
</dbReference>
<comment type="caution">
    <text evidence="8">The sequence shown here is derived from an EMBL/GenBank/DDBJ whole genome shotgun (WGS) entry which is preliminary data.</text>
</comment>
<dbReference type="EMBL" id="MFSP01000155">
    <property type="protein sequence ID" value="OGI63404.1"/>
    <property type="molecule type" value="Genomic_DNA"/>
</dbReference>
<dbReference type="GO" id="GO:0008942">
    <property type="term" value="F:nitrite reductase [NAD(P)H] activity"/>
    <property type="evidence" value="ECO:0007669"/>
    <property type="project" value="InterPro"/>
</dbReference>
<evidence type="ECO:0000259" key="7">
    <source>
        <dbReference type="PROSITE" id="PS51296"/>
    </source>
</evidence>
<keyword evidence="3" id="KW-0560">Oxidoreductase</keyword>
<evidence type="ECO:0000313" key="8">
    <source>
        <dbReference type="EMBL" id="OGI63404.1"/>
    </source>
</evidence>
<protein>
    <submittedName>
        <fullName evidence="8">Nitrite reductase</fullName>
    </submittedName>
</protein>
<organism evidence="8 9">
    <name type="scientific">Candidatus Muproteobacteria bacterium RBG_16_60_9</name>
    <dbReference type="NCBI Taxonomy" id="1817755"/>
    <lineage>
        <taxon>Bacteria</taxon>
        <taxon>Pseudomonadati</taxon>
        <taxon>Pseudomonadota</taxon>
        <taxon>Candidatus Muproteobacteria</taxon>
    </lineage>
</organism>
<dbReference type="GO" id="GO:0046872">
    <property type="term" value="F:metal ion binding"/>
    <property type="evidence" value="ECO:0007669"/>
    <property type="project" value="UniProtKB-KW"/>
</dbReference>
<dbReference type="PANTHER" id="PTHR21496:SF23">
    <property type="entry name" value="3-PHENYLPROPIONATE_CINNAMIC ACID DIOXYGENASE FERREDOXIN SUBUNIT"/>
    <property type="match status" value="1"/>
</dbReference>
<dbReference type="CDD" id="cd03530">
    <property type="entry name" value="Rieske_NirD_small_Bacillus"/>
    <property type="match status" value="1"/>
</dbReference>
<dbReference type="GO" id="GO:0042128">
    <property type="term" value="P:nitrate assimilation"/>
    <property type="evidence" value="ECO:0007669"/>
    <property type="project" value="UniProtKB-KW"/>
</dbReference>
<dbReference type="PANTHER" id="PTHR21496">
    <property type="entry name" value="FERREDOXIN-RELATED"/>
    <property type="match status" value="1"/>
</dbReference>
<proteinExistence type="predicted"/>
<gene>
    <name evidence="8" type="ORF">A2W18_08810</name>
</gene>
<dbReference type="PROSITE" id="PS51296">
    <property type="entry name" value="RIESKE"/>
    <property type="match status" value="1"/>
</dbReference>
<dbReference type="SUPFAM" id="SSF50022">
    <property type="entry name" value="ISP domain"/>
    <property type="match status" value="1"/>
</dbReference>
<dbReference type="AlphaFoldDB" id="A0A1F6V1U5"/>